<dbReference type="InterPro" id="IPR015421">
    <property type="entry name" value="PyrdxlP-dep_Trfase_major"/>
</dbReference>
<dbReference type="CDD" id="cd00609">
    <property type="entry name" value="AAT_like"/>
    <property type="match status" value="1"/>
</dbReference>
<dbReference type="InterPro" id="IPR004839">
    <property type="entry name" value="Aminotransferase_I/II_large"/>
</dbReference>
<dbReference type="PANTHER" id="PTHR43643">
    <property type="entry name" value="HISTIDINOL-PHOSPHATE AMINOTRANSFERASE 2"/>
    <property type="match status" value="1"/>
</dbReference>
<dbReference type="Pfam" id="PF00155">
    <property type="entry name" value="Aminotran_1_2"/>
    <property type="match status" value="1"/>
</dbReference>
<dbReference type="EC" id="2.6.1.57" evidence="5"/>
<accession>A0A1X6X4E1</accession>
<dbReference type="Proteomes" id="UP000196581">
    <property type="component" value="Unassembled WGS sequence"/>
</dbReference>
<dbReference type="Gene3D" id="3.90.1150.10">
    <property type="entry name" value="Aspartate Aminotransferase, domain 1"/>
    <property type="match status" value="1"/>
</dbReference>
<organism evidence="5 6">
    <name type="scientific">Brevibacterium yomogidense</name>
    <dbReference type="NCBI Taxonomy" id="946573"/>
    <lineage>
        <taxon>Bacteria</taxon>
        <taxon>Bacillati</taxon>
        <taxon>Actinomycetota</taxon>
        <taxon>Actinomycetes</taxon>
        <taxon>Micrococcales</taxon>
        <taxon>Brevibacteriaceae</taxon>
        <taxon>Brevibacterium</taxon>
    </lineage>
</organism>
<keyword evidence="6" id="KW-1185">Reference proteome</keyword>
<dbReference type="SUPFAM" id="SSF53383">
    <property type="entry name" value="PLP-dependent transferases"/>
    <property type="match status" value="1"/>
</dbReference>
<dbReference type="EMBL" id="FWFF01000004">
    <property type="protein sequence ID" value="SLM93832.1"/>
    <property type="molecule type" value="Genomic_DNA"/>
</dbReference>
<dbReference type="PANTHER" id="PTHR43643:SF3">
    <property type="entry name" value="HISTIDINOL-PHOSPHATE AMINOTRANSFERASE"/>
    <property type="match status" value="1"/>
</dbReference>
<gene>
    <name evidence="5" type="ORF">FM105_03810</name>
</gene>
<sequence>MRMVTDDPIRLRAELQTFPPYIPGRAPADVAGLTPFRLSSNENHLDPLPAVLEQLARPGSGPTRYPDDAAVALRRRIGEVFGVSPERTIVTTGASELLVAVTQITSDNRTEAIYPWPSFEMYPQVTGLAGAKRHAVDLLPDGRHDLTAMADAVTDSTGLVFLCSPNNPTGPVLTHAELTAFLARVPPHVVVALDEAYWEFATDPDAARGLELLDSHPNLVLMRTFSKAHGLAGMRVGYAIAHESVIAGLLKAVIPFGVTEVSQAAALVSLDQHDEVLARAREIAAQRDAFADALRAQGWSVPQAQGNFVWLPLGEWSDAFEIAASRQALAVRNLGAGVRISVGPQEALDRVLDVTAAFLEEHPDLPL</sequence>
<dbReference type="NCBIfam" id="NF002878">
    <property type="entry name" value="PRK03321.1"/>
    <property type="match status" value="1"/>
</dbReference>
<dbReference type="InterPro" id="IPR015422">
    <property type="entry name" value="PyrdxlP-dep_Trfase_small"/>
</dbReference>
<evidence type="ECO:0000313" key="5">
    <source>
        <dbReference type="EMBL" id="SLM93832.1"/>
    </source>
</evidence>
<evidence type="ECO:0000256" key="2">
    <source>
        <dbReference type="ARBA" id="ARBA00022679"/>
    </source>
</evidence>
<dbReference type="InterPro" id="IPR050106">
    <property type="entry name" value="HistidinolP_aminotransfase"/>
</dbReference>
<dbReference type="GO" id="GO:0030170">
    <property type="term" value="F:pyridoxal phosphate binding"/>
    <property type="evidence" value="ECO:0007669"/>
    <property type="project" value="InterPro"/>
</dbReference>
<keyword evidence="1 5" id="KW-0032">Aminotransferase</keyword>
<dbReference type="GO" id="GO:0004400">
    <property type="term" value="F:histidinol-phosphate transaminase activity"/>
    <property type="evidence" value="ECO:0007669"/>
    <property type="project" value="UniProtKB-EC"/>
</dbReference>
<dbReference type="InterPro" id="IPR015424">
    <property type="entry name" value="PyrdxlP-dep_Trfase"/>
</dbReference>
<evidence type="ECO:0000256" key="3">
    <source>
        <dbReference type="ARBA" id="ARBA00022898"/>
    </source>
</evidence>
<protein>
    <submittedName>
        <fullName evidence="5">Histidinol-phosphate aminotransferase @ Biosynthetic Aromatic amino acid aminotransferase beta</fullName>
        <ecNumber evidence="5">2.6.1.57</ecNumber>
        <ecNumber evidence="5">2.6.1.9</ecNumber>
    </submittedName>
</protein>
<evidence type="ECO:0000259" key="4">
    <source>
        <dbReference type="Pfam" id="PF00155"/>
    </source>
</evidence>
<keyword evidence="3" id="KW-0663">Pyridoxal phosphate</keyword>
<dbReference type="EC" id="2.6.1.9" evidence="5"/>
<dbReference type="Gene3D" id="3.40.640.10">
    <property type="entry name" value="Type I PLP-dependent aspartate aminotransferase-like (Major domain)"/>
    <property type="match status" value="1"/>
</dbReference>
<dbReference type="InterPro" id="IPR024892">
    <property type="entry name" value="ArAT"/>
</dbReference>
<evidence type="ECO:0000313" key="6">
    <source>
        <dbReference type="Proteomes" id="UP000196581"/>
    </source>
</evidence>
<keyword evidence="2 5" id="KW-0808">Transferase</keyword>
<proteinExistence type="predicted"/>
<name>A0A1X6X4E1_9MICO</name>
<dbReference type="AlphaFoldDB" id="A0A1X6X4E1"/>
<evidence type="ECO:0000256" key="1">
    <source>
        <dbReference type="ARBA" id="ARBA00022576"/>
    </source>
</evidence>
<reference evidence="6" key="1">
    <citation type="submission" date="2017-02" db="EMBL/GenBank/DDBJ databases">
        <authorList>
            <person name="Dridi B."/>
        </authorList>
    </citation>
    <scope>NUCLEOTIDE SEQUENCE [LARGE SCALE GENOMIC DNA]</scope>
    <source>
        <strain evidence="6">B Co 03.10</strain>
    </source>
</reference>
<feature type="domain" description="Aminotransferase class I/classII large" evidence="4">
    <location>
        <begin position="37"/>
        <end position="353"/>
    </location>
</feature>